<accession>A0ABW5MXT0</accession>
<dbReference type="SUPFAM" id="SSF53474">
    <property type="entry name" value="alpha/beta-Hydrolases"/>
    <property type="match status" value="1"/>
</dbReference>
<dbReference type="Pfam" id="PF02230">
    <property type="entry name" value="Abhydrolase_2"/>
    <property type="match status" value="1"/>
</dbReference>
<proteinExistence type="predicted"/>
<evidence type="ECO:0000313" key="2">
    <source>
        <dbReference type="EMBL" id="MFD2587148.1"/>
    </source>
</evidence>
<dbReference type="GO" id="GO:0016787">
    <property type="term" value="F:hydrolase activity"/>
    <property type="evidence" value="ECO:0007669"/>
    <property type="project" value="UniProtKB-KW"/>
</dbReference>
<comment type="caution">
    <text evidence="2">The sequence shown here is derived from an EMBL/GenBank/DDBJ whole genome shotgun (WGS) entry which is preliminary data.</text>
</comment>
<dbReference type="Proteomes" id="UP001597526">
    <property type="component" value="Unassembled WGS sequence"/>
</dbReference>
<gene>
    <name evidence="2" type="ORF">ACFSQJ_09420</name>
</gene>
<reference evidence="3" key="1">
    <citation type="journal article" date="2019" name="Int. J. Syst. Evol. Microbiol.">
        <title>The Global Catalogue of Microorganisms (GCM) 10K type strain sequencing project: providing services to taxonomists for standard genome sequencing and annotation.</title>
        <authorList>
            <consortium name="The Broad Institute Genomics Platform"/>
            <consortium name="The Broad Institute Genome Sequencing Center for Infectious Disease"/>
            <person name="Wu L."/>
            <person name="Ma J."/>
        </authorList>
    </citation>
    <scope>NUCLEOTIDE SEQUENCE [LARGE SCALE GENOMIC DNA]</scope>
    <source>
        <strain evidence="3">KCTC 52368</strain>
    </source>
</reference>
<evidence type="ECO:0000259" key="1">
    <source>
        <dbReference type="Pfam" id="PF02230"/>
    </source>
</evidence>
<protein>
    <submittedName>
        <fullName evidence="2">Alpha/beta hydrolase</fullName>
    </submittedName>
</protein>
<dbReference type="Gene3D" id="3.40.50.1820">
    <property type="entry name" value="alpha/beta hydrolase"/>
    <property type="match status" value="1"/>
</dbReference>
<dbReference type="InterPro" id="IPR003140">
    <property type="entry name" value="PLipase/COase/thioEstase"/>
</dbReference>
<name>A0ABW5MXT0_9FLAO</name>
<feature type="domain" description="Phospholipase/carboxylesterase/thioesterase" evidence="1">
    <location>
        <begin position="25"/>
        <end position="211"/>
    </location>
</feature>
<sequence>MECTKKTVAFTNTNSYETLNYLTSQTENVWIVFHGIGFLSRYFLRFFKELNPKKNYIIAPQAPSKYYLNGEYKYVGASWLTKEDTQTEMDNVLSYLDAVMKSEKIPEDKRLIILGFSQGVSIASRWIAKRKIIFDRLILYAGGIPSELKHKDFSFIDYKKSTIHLVYGDTDDYLTKERLKLEKEKSDYLFKDNYEIQVFQGGHEIKPSVLKQFE</sequence>
<keyword evidence="2" id="KW-0378">Hydrolase</keyword>
<organism evidence="2 3">
    <name type="scientific">Croceitalea marina</name>
    <dbReference type="NCBI Taxonomy" id="1775166"/>
    <lineage>
        <taxon>Bacteria</taxon>
        <taxon>Pseudomonadati</taxon>
        <taxon>Bacteroidota</taxon>
        <taxon>Flavobacteriia</taxon>
        <taxon>Flavobacteriales</taxon>
        <taxon>Flavobacteriaceae</taxon>
        <taxon>Croceitalea</taxon>
    </lineage>
</organism>
<keyword evidence="3" id="KW-1185">Reference proteome</keyword>
<dbReference type="RefSeq" id="WP_377766708.1">
    <property type="nucleotide sequence ID" value="NZ_JBHULB010000011.1"/>
</dbReference>
<dbReference type="InterPro" id="IPR029058">
    <property type="entry name" value="AB_hydrolase_fold"/>
</dbReference>
<dbReference type="EMBL" id="JBHULB010000011">
    <property type="protein sequence ID" value="MFD2587148.1"/>
    <property type="molecule type" value="Genomic_DNA"/>
</dbReference>
<evidence type="ECO:0000313" key="3">
    <source>
        <dbReference type="Proteomes" id="UP001597526"/>
    </source>
</evidence>